<organism evidence="1 2">
    <name type="scientific">Nitrosococcus wardiae</name>
    <dbReference type="NCBI Taxonomy" id="1814290"/>
    <lineage>
        <taxon>Bacteria</taxon>
        <taxon>Pseudomonadati</taxon>
        <taxon>Pseudomonadota</taxon>
        <taxon>Gammaproteobacteria</taxon>
        <taxon>Chromatiales</taxon>
        <taxon>Chromatiaceae</taxon>
        <taxon>Nitrosococcus</taxon>
    </lineage>
</organism>
<reference evidence="1 2" key="1">
    <citation type="submission" date="2019-03" db="EMBL/GenBank/DDBJ databases">
        <title>The genome sequence of Nitrosococcus wardiae strain D1FHST reveals the archetypal metabolic capacity of ammonia-oxidizing Gammaproteobacteria.</title>
        <authorList>
            <person name="Wang L."/>
            <person name="Lim C.K."/>
            <person name="Hanson T.E."/>
            <person name="Dang H."/>
            <person name="Klotz M.G."/>
        </authorList>
    </citation>
    <scope>NUCLEOTIDE SEQUENCE [LARGE SCALE GENOMIC DNA]</scope>
    <source>
        <strain evidence="1 2">D1FHS</strain>
    </source>
</reference>
<dbReference type="Gene3D" id="1.10.260.40">
    <property type="entry name" value="lambda repressor-like DNA-binding domains"/>
    <property type="match status" value="1"/>
</dbReference>
<keyword evidence="2" id="KW-1185">Reference proteome</keyword>
<evidence type="ECO:0000313" key="1">
    <source>
        <dbReference type="EMBL" id="QBQ55230.1"/>
    </source>
</evidence>
<dbReference type="GO" id="GO:0003677">
    <property type="term" value="F:DNA binding"/>
    <property type="evidence" value="ECO:0007669"/>
    <property type="project" value="InterPro"/>
</dbReference>
<accession>A0A4P7C0Z0</accession>
<name>A0A4P7C0Z0_9GAMM</name>
<dbReference type="KEGG" id="nwr:E3U44_12440"/>
<dbReference type="EMBL" id="CP038033">
    <property type="protein sequence ID" value="QBQ55230.1"/>
    <property type="molecule type" value="Genomic_DNA"/>
</dbReference>
<sequence length="146" mass="16830">MAASIKKRTETESQKIAKERIVKLYNEYKKKKNLEGVKVTQSYVAERMSVERSLISGELGTHAPIGPTAAERWAKFFGIAPWEIHPDIEKPYTIDKTLMEILLREVIDLITIAHIVSLLYMDCKKQKVSDPREIREKTRLALLFSK</sequence>
<dbReference type="InterPro" id="IPR010982">
    <property type="entry name" value="Lambda_DNA-bd_dom_sf"/>
</dbReference>
<dbReference type="OrthoDB" id="9891755at2"/>
<dbReference type="Proteomes" id="UP000294325">
    <property type="component" value="Chromosome"/>
</dbReference>
<evidence type="ECO:0000313" key="2">
    <source>
        <dbReference type="Proteomes" id="UP000294325"/>
    </source>
</evidence>
<dbReference type="AlphaFoldDB" id="A0A4P7C0Z0"/>
<dbReference type="RefSeq" id="WP_134358495.1">
    <property type="nucleotide sequence ID" value="NZ_CP038033.1"/>
</dbReference>
<gene>
    <name evidence="1" type="ORF">E3U44_12440</name>
</gene>
<proteinExistence type="predicted"/>
<protein>
    <submittedName>
        <fullName evidence="1">Uncharacterized protein</fullName>
    </submittedName>
</protein>